<comment type="caution">
    <text evidence="1">The sequence shown here is derived from an EMBL/GenBank/DDBJ whole genome shotgun (WGS) entry which is preliminary data.</text>
</comment>
<sequence>MAGSESESAAVLALYEEIARAKKRAAERKKAKEEQAKTAYGSVMEGDQLVLKLPPPPLKPEADDCCNSGCTPCILDTYKETMDAYKSEVSAMKLNHQLALRSEVTDKEVLHHMGLQPGLLNPLKFTPVRVVSAQQLNSYSRLFILDADSSNFFLAAGEHIHIRATVDDDKKITRPFTPLMIAAPDGVIRPHLLIRLYDHGLSQYFRSLAIGDYVSVRGPVSTTGNLTRVLQGDAVLLIAGGSGIAPIFQILQFAHVNEAYRSKRIVLIQCAIEHTGAWLSKETAEFAKDMPQLSHHVFLSQDATATSMSTGNCQVTPGRLTLGRLRKIAPKHTVDTHAIICGPGSFNSEIKRHLEQLSIANIQLL</sequence>
<reference evidence="1" key="1">
    <citation type="submission" date="2022-07" db="EMBL/GenBank/DDBJ databases">
        <title>Phylogenomic reconstructions and comparative analyses of Kickxellomycotina fungi.</title>
        <authorList>
            <person name="Reynolds N.K."/>
            <person name="Stajich J.E."/>
            <person name="Barry K."/>
            <person name="Grigoriev I.V."/>
            <person name="Crous P."/>
            <person name="Smith M.E."/>
        </authorList>
    </citation>
    <scope>NUCLEOTIDE SEQUENCE</scope>
    <source>
        <strain evidence="1">NRRL 5244</strain>
    </source>
</reference>
<evidence type="ECO:0000313" key="1">
    <source>
        <dbReference type="EMBL" id="KAJ1939515.1"/>
    </source>
</evidence>
<organism evidence="1 2">
    <name type="scientific">Linderina macrospora</name>
    <dbReference type="NCBI Taxonomy" id="4868"/>
    <lineage>
        <taxon>Eukaryota</taxon>
        <taxon>Fungi</taxon>
        <taxon>Fungi incertae sedis</taxon>
        <taxon>Zoopagomycota</taxon>
        <taxon>Kickxellomycotina</taxon>
        <taxon>Kickxellomycetes</taxon>
        <taxon>Kickxellales</taxon>
        <taxon>Kickxellaceae</taxon>
        <taxon>Linderina</taxon>
    </lineage>
</organism>
<keyword evidence="2" id="KW-1185">Reference proteome</keyword>
<gene>
    <name evidence="1" type="primary">CYB5RL</name>
    <name evidence="1" type="ORF">FBU59_004095</name>
</gene>
<accession>A0ACC1J6M9</accession>
<evidence type="ECO:0000313" key="2">
    <source>
        <dbReference type="Proteomes" id="UP001150603"/>
    </source>
</evidence>
<name>A0ACC1J6M9_9FUNG</name>
<keyword evidence="1" id="KW-0560">Oxidoreductase</keyword>
<protein>
    <submittedName>
        <fullName evidence="1">NADH-cytochrome b5 reductase-like</fullName>
        <ecNumber evidence="1">1.6.2.2</ecNumber>
    </submittedName>
</protein>
<dbReference type="EMBL" id="JANBPW010002820">
    <property type="protein sequence ID" value="KAJ1939515.1"/>
    <property type="molecule type" value="Genomic_DNA"/>
</dbReference>
<dbReference type="Proteomes" id="UP001150603">
    <property type="component" value="Unassembled WGS sequence"/>
</dbReference>
<dbReference type="EC" id="1.6.2.2" evidence="1"/>
<proteinExistence type="predicted"/>